<sequence>MSSSFKTRSASNSGDLPPVPLGPVRQALIPAAACITTPDSFANPRQLIRVSSVPVIIHLLHSLKSAGIERTVVTLGHAADQIAEEVRKHSFGKMMVEFVWCETLAWKRGHASNILAARSMFPKLDEPFLLVMSDHIFDQQLLHRLAHCQLAPGDALVLIDDSRTMVEWASPGGAHCQAHCKNGHCGAIVKVTKGAGDRVSLIAKKLTGFDAIDAGAYVVRPRELFDALKQLLTESIYCTLCEALNLMASQGRLRYATVDELDWFGSQTVASLPTPIYSSAVDPAWRQLALEMLRTTSPHLKALPALPTPGPEDAADASAASSSSTALSPLTPHGSFGRRLDLGGRGSSGDLSSDGVSSPELSMPLYELGSTIGSGGTSIVVQGRAGRSTGGPLGSQSPATSRRVQRGLAVKVIHKGAAEALGDVEHSVMWEVHVLQQLHHQNIVRVMDVIEVVDATYIIMERVDGPELTEYLLSFPECRLALDKARVIFCHVLSALRHAHRNGFLHCDVKPDNVRLNKACDHAVLTDWGYARTPGMRPETYMCGTPAYASPEQLTGYSPDSVTGRRMLCAATDVWSLGVTFFVMVCGHLPFYSDDHETLVRLVLSTRYQVADCVCREDAELIQSMLQLAPQDRASIDELCALPFLVATNALEPPESPRSPRLGPLGMSPIGSWSLEGRVEMGAAGLQCAECVDGPEDTSVAWHERRPLLRKALWMLLYSSLCAMAVWAHLSAENHVTIQYEAEAAI</sequence>
<feature type="compositionally biased region" description="Low complexity" evidence="3">
    <location>
        <begin position="316"/>
        <end position="337"/>
    </location>
</feature>
<dbReference type="SUPFAM" id="SSF56112">
    <property type="entry name" value="Protein kinase-like (PK-like)"/>
    <property type="match status" value="1"/>
</dbReference>
<dbReference type="FunFam" id="1.10.510.10:FF:000571">
    <property type="entry name" value="Maternal embryonic leucine zipper kinase"/>
    <property type="match status" value="1"/>
</dbReference>
<accession>A0A0M0JV56</accession>
<organism evidence="5 6">
    <name type="scientific">Chrysochromulina tobinii</name>
    <dbReference type="NCBI Taxonomy" id="1460289"/>
    <lineage>
        <taxon>Eukaryota</taxon>
        <taxon>Haptista</taxon>
        <taxon>Haptophyta</taxon>
        <taxon>Prymnesiophyceae</taxon>
        <taxon>Prymnesiales</taxon>
        <taxon>Chrysochromulinaceae</taxon>
        <taxon>Chrysochromulina</taxon>
    </lineage>
</organism>
<comment type="caution">
    <text evidence="5">The sequence shown here is derived from an EMBL/GenBank/DDBJ whole genome shotgun (WGS) entry which is preliminary data.</text>
</comment>
<dbReference type="InterPro" id="IPR029044">
    <property type="entry name" value="Nucleotide-diphossugar_trans"/>
</dbReference>
<dbReference type="Gene3D" id="3.90.550.10">
    <property type="entry name" value="Spore Coat Polysaccharide Biosynthesis Protein SpsA, Chain A"/>
    <property type="match status" value="1"/>
</dbReference>
<dbReference type="InterPro" id="IPR000719">
    <property type="entry name" value="Prot_kinase_dom"/>
</dbReference>
<gene>
    <name evidence="5" type="ORF">Ctob_013333</name>
</gene>
<dbReference type="PANTHER" id="PTHR24346">
    <property type="entry name" value="MAP/MICROTUBULE AFFINITY-REGULATING KINASE"/>
    <property type="match status" value="1"/>
</dbReference>
<dbReference type="EMBL" id="JWZX01002203">
    <property type="protein sequence ID" value="KOO30551.1"/>
    <property type="molecule type" value="Genomic_DNA"/>
</dbReference>
<dbReference type="PANTHER" id="PTHR24346:SF30">
    <property type="entry name" value="MATERNAL EMBRYONIC LEUCINE ZIPPER KINASE"/>
    <property type="match status" value="1"/>
</dbReference>
<keyword evidence="1" id="KW-0547">Nucleotide-binding</keyword>
<dbReference type="SMART" id="SM00220">
    <property type="entry name" value="S_TKc"/>
    <property type="match status" value="1"/>
</dbReference>
<evidence type="ECO:0000256" key="3">
    <source>
        <dbReference type="SAM" id="MobiDB-lite"/>
    </source>
</evidence>
<evidence type="ECO:0000259" key="4">
    <source>
        <dbReference type="PROSITE" id="PS50011"/>
    </source>
</evidence>
<proteinExistence type="predicted"/>
<evidence type="ECO:0000313" key="6">
    <source>
        <dbReference type="Proteomes" id="UP000037460"/>
    </source>
</evidence>
<feature type="compositionally biased region" description="Low complexity" evidence="3">
    <location>
        <begin position="348"/>
        <end position="358"/>
    </location>
</feature>
<dbReference type="GO" id="GO:0005524">
    <property type="term" value="F:ATP binding"/>
    <property type="evidence" value="ECO:0007669"/>
    <property type="project" value="UniProtKB-KW"/>
</dbReference>
<keyword evidence="5" id="KW-0808">Transferase</keyword>
<dbReference type="Pfam" id="PF00069">
    <property type="entry name" value="Pkinase"/>
    <property type="match status" value="1"/>
</dbReference>
<dbReference type="Pfam" id="PF12804">
    <property type="entry name" value="NTP_transf_3"/>
    <property type="match status" value="1"/>
</dbReference>
<dbReference type="GO" id="GO:0016779">
    <property type="term" value="F:nucleotidyltransferase activity"/>
    <property type="evidence" value="ECO:0007669"/>
    <property type="project" value="UniProtKB-ARBA"/>
</dbReference>
<dbReference type="Proteomes" id="UP000037460">
    <property type="component" value="Unassembled WGS sequence"/>
</dbReference>
<keyword evidence="5" id="KW-0418">Kinase</keyword>
<feature type="region of interest" description="Disordered" evidence="3">
    <location>
        <begin position="379"/>
        <end position="402"/>
    </location>
</feature>
<dbReference type="InterPro" id="IPR025877">
    <property type="entry name" value="MobA-like_NTP_Trfase"/>
</dbReference>
<keyword evidence="6" id="KW-1185">Reference proteome</keyword>
<evidence type="ECO:0000256" key="2">
    <source>
        <dbReference type="ARBA" id="ARBA00022840"/>
    </source>
</evidence>
<feature type="region of interest" description="Disordered" evidence="3">
    <location>
        <begin position="301"/>
        <end position="358"/>
    </location>
</feature>
<dbReference type="SUPFAM" id="SSF53448">
    <property type="entry name" value="Nucleotide-diphospho-sugar transferases"/>
    <property type="match status" value="1"/>
</dbReference>
<dbReference type="OrthoDB" id="4062651at2759"/>
<dbReference type="InterPro" id="IPR011009">
    <property type="entry name" value="Kinase-like_dom_sf"/>
</dbReference>
<protein>
    <submittedName>
        <fullName evidence="5">MateRNAl embryonic leucine zipper kinase</fullName>
    </submittedName>
</protein>
<dbReference type="GO" id="GO:0005737">
    <property type="term" value="C:cytoplasm"/>
    <property type="evidence" value="ECO:0007669"/>
    <property type="project" value="TreeGrafter"/>
</dbReference>
<dbReference type="GO" id="GO:0035556">
    <property type="term" value="P:intracellular signal transduction"/>
    <property type="evidence" value="ECO:0007669"/>
    <property type="project" value="TreeGrafter"/>
</dbReference>
<dbReference type="PROSITE" id="PS50011">
    <property type="entry name" value="PROTEIN_KINASE_DOM"/>
    <property type="match status" value="1"/>
</dbReference>
<keyword evidence="2" id="KW-0067">ATP-binding</keyword>
<dbReference type="AlphaFoldDB" id="A0A0M0JV56"/>
<feature type="domain" description="Protein kinase" evidence="4">
    <location>
        <begin position="366"/>
        <end position="645"/>
    </location>
</feature>
<name>A0A0M0JV56_9EUKA</name>
<evidence type="ECO:0000313" key="5">
    <source>
        <dbReference type="EMBL" id="KOO30551.1"/>
    </source>
</evidence>
<dbReference type="GO" id="GO:0004674">
    <property type="term" value="F:protein serine/threonine kinase activity"/>
    <property type="evidence" value="ECO:0007669"/>
    <property type="project" value="TreeGrafter"/>
</dbReference>
<reference evidence="6" key="1">
    <citation type="journal article" date="2015" name="PLoS Genet.">
        <title>Genome Sequence and Transcriptome Analyses of Chrysochromulina tobin: Metabolic Tools for Enhanced Algal Fitness in the Prominent Order Prymnesiales (Haptophyceae).</title>
        <authorList>
            <person name="Hovde B.T."/>
            <person name="Deodato C.R."/>
            <person name="Hunsperger H.M."/>
            <person name="Ryken S.A."/>
            <person name="Yost W."/>
            <person name="Jha R.K."/>
            <person name="Patterson J."/>
            <person name="Monnat R.J. Jr."/>
            <person name="Barlow S.B."/>
            <person name="Starkenburg S.R."/>
            <person name="Cattolico R.A."/>
        </authorList>
    </citation>
    <scope>NUCLEOTIDE SEQUENCE</scope>
    <source>
        <strain evidence="6">CCMP291</strain>
    </source>
</reference>
<evidence type="ECO:0000256" key="1">
    <source>
        <dbReference type="ARBA" id="ARBA00022741"/>
    </source>
</evidence>
<dbReference type="Gene3D" id="1.10.510.10">
    <property type="entry name" value="Transferase(Phosphotransferase) domain 1"/>
    <property type="match status" value="1"/>
</dbReference>